<organism evidence="2 3">
    <name type="scientific">Polarella glacialis</name>
    <name type="common">Dinoflagellate</name>
    <dbReference type="NCBI Taxonomy" id="89957"/>
    <lineage>
        <taxon>Eukaryota</taxon>
        <taxon>Sar</taxon>
        <taxon>Alveolata</taxon>
        <taxon>Dinophyceae</taxon>
        <taxon>Suessiales</taxon>
        <taxon>Suessiaceae</taxon>
        <taxon>Polarella</taxon>
    </lineage>
</organism>
<evidence type="ECO:0000313" key="2">
    <source>
        <dbReference type="EMBL" id="CAE8617908.1"/>
    </source>
</evidence>
<reference evidence="2" key="1">
    <citation type="submission" date="2021-02" db="EMBL/GenBank/DDBJ databases">
        <authorList>
            <person name="Dougan E. K."/>
            <person name="Rhodes N."/>
            <person name="Thang M."/>
            <person name="Chan C."/>
        </authorList>
    </citation>
    <scope>NUCLEOTIDE SEQUENCE</scope>
</reference>
<feature type="compositionally biased region" description="Basic and acidic residues" evidence="1">
    <location>
        <begin position="20"/>
        <end position="32"/>
    </location>
</feature>
<feature type="compositionally biased region" description="Polar residues" evidence="1">
    <location>
        <begin position="1"/>
        <end position="10"/>
    </location>
</feature>
<evidence type="ECO:0000313" key="3">
    <source>
        <dbReference type="Proteomes" id="UP000654075"/>
    </source>
</evidence>
<name>A0A813G5E6_POLGL</name>
<keyword evidence="3" id="KW-1185">Reference proteome</keyword>
<comment type="caution">
    <text evidence="2">The sequence shown here is derived from an EMBL/GenBank/DDBJ whole genome shotgun (WGS) entry which is preliminary data.</text>
</comment>
<dbReference type="AlphaFoldDB" id="A0A813G5E6"/>
<protein>
    <submittedName>
        <fullName evidence="2">Uncharacterized protein</fullName>
    </submittedName>
</protein>
<evidence type="ECO:0000256" key="1">
    <source>
        <dbReference type="SAM" id="MobiDB-lite"/>
    </source>
</evidence>
<dbReference type="Proteomes" id="UP000654075">
    <property type="component" value="Unassembled WGS sequence"/>
</dbReference>
<accession>A0A813G5E6</accession>
<proteinExistence type="predicted"/>
<feature type="region of interest" description="Disordered" evidence="1">
    <location>
        <begin position="1"/>
        <end position="46"/>
    </location>
</feature>
<gene>
    <name evidence="2" type="ORF">PGLA1383_LOCUS35565</name>
</gene>
<dbReference type="EMBL" id="CAJNNV010026332">
    <property type="protein sequence ID" value="CAE8617908.1"/>
    <property type="molecule type" value="Genomic_DNA"/>
</dbReference>
<sequence length="209" mass="22370">MGSWAFSSQAPARPQRKGKASGDKPPKIEPPEKRRRIEGHSREQSNDLASLARATAELSLQTARNCRIHSGMALTTILIPECPSISAALSVDSSLQSFLTDLHRWARLILAFSQDEKVSPQHRTVIFEHAQATASIDALYGRVLSCSVVPTFADSKIIKVQFAVAPVLQSTATAVIGALVDLGGEAKLGPPPRSSAERAVSSALNSFIC</sequence>